<dbReference type="AlphaFoldDB" id="A0A168R0Z1"/>
<evidence type="ECO:0000313" key="2">
    <source>
        <dbReference type="Proteomes" id="UP000077355"/>
    </source>
</evidence>
<protein>
    <submittedName>
        <fullName evidence="1">Uncharacterized protein</fullName>
    </submittedName>
</protein>
<dbReference type="Proteomes" id="UP000077355">
    <property type="component" value="Unassembled WGS sequence"/>
</dbReference>
<accession>A0A168R0Z1</accession>
<sequence>MKYALINKNREVLEIKREPITITNEGLSVVELPEDIDFVEGDEINFYIVLSFDDYGVYSHYSAVRQTPFIQSILMDNLILKDKIAMVEEAVLDIILNGGVI</sequence>
<organism evidence="1 2">
    <name type="scientific">Paenibacillus antarcticus</name>
    <dbReference type="NCBI Taxonomy" id="253703"/>
    <lineage>
        <taxon>Bacteria</taxon>
        <taxon>Bacillati</taxon>
        <taxon>Bacillota</taxon>
        <taxon>Bacilli</taxon>
        <taxon>Bacillales</taxon>
        <taxon>Paenibacillaceae</taxon>
        <taxon>Paenibacillus</taxon>
    </lineage>
</organism>
<dbReference type="RefSeq" id="WP_068646080.1">
    <property type="nucleotide sequence ID" value="NZ_CP043611.1"/>
</dbReference>
<reference evidence="1 2" key="1">
    <citation type="submission" date="2016-03" db="EMBL/GenBank/DDBJ databases">
        <title>Draft genome sequence of Paenibacillus antarcticus CECT 5836.</title>
        <authorList>
            <person name="Shin S.-K."/>
            <person name="Yi H."/>
        </authorList>
    </citation>
    <scope>NUCLEOTIDE SEQUENCE [LARGE SCALE GENOMIC DNA]</scope>
    <source>
        <strain evidence="1 2">CECT 5836</strain>
    </source>
</reference>
<keyword evidence="2" id="KW-1185">Reference proteome</keyword>
<proteinExistence type="predicted"/>
<evidence type="ECO:0000313" key="1">
    <source>
        <dbReference type="EMBL" id="OAB48451.1"/>
    </source>
</evidence>
<gene>
    <name evidence="1" type="ORF">PBAT_02130</name>
</gene>
<dbReference type="EMBL" id="LVJI01000001">
    <property type="protein sequence ID" value="OAB48451.1"/>
    <property type="molecule type" value="Genomic_DNA"/>
</dbReference>
<comment type="caution">
    <text evidence="1">The sequence shown here is derived from an EMBL/GenBank/DDBJ whole genome shotgun (WGS) entry which is preliminary data.</text>
</comment>
<name>A0A168R0Z1_9BACL</name>